<accession>A0A510E656</accession>
<organism evidence="2 4">
    <name type="scientific">Sulfuracidifex tepidarius</name>
    <dbReference type="NCBI Taxonomy" id="1294262"/>
    <lineage>
        <taxon>Archaea</taxon>
        <taxon>Thermoproteota</taxon>
        <taxon>Thermoprotei</taxon>
        <taxon>Sulfolobales</taxon>
        <taxon>Sulfolobaceae</taxon>
        <taxon>Sulfuracidifex</taxon>
    </lineage>
</organism>
<accession>A0A510DWX0</accession>
<gene>
    <name evidence="1" type="ORF">IC006_2056</name>
    <name evidence="2" type="ORF">IC007_2064</name>
</gene>
<reference evidence="4" key="1">
    <citation type="submission" date="2018-09" db="EMBL/GenBank/DDBJ databases">
        <title>Complete Genome Sequencing of Sulfolobus sp. JCM 16834.</title>
        <authorList>
            <person name="Kato S."/>
            <person name="Itoh T."/>
            <person name="Ohkuma M."/>
        </authorList>
    </citation>
    <scope>NUCLEOTIDE SEQUENCE [LARGE SCALE GENOMIC DNA]</scope>
    <source>
        <strain evidence="4">IC-007</strain>
    </source>
</reference>
<evidence type="ECO:0000313" key="4">
    <source>
        <dbReference type="Proteomes" id="UP000325030"/>
    </source>
</evidence>
<dbReference type="InterPro" id="IPR003462">
    <property type="entry name" value="ODC_Mu_crystall"/>
</dbReference>
<dbReference type="Proteomes" id="UP000322983">
    <property type="component" value="Chromosome"/>
</dbReference>
<dbReference type="KEGG" id="step:IC006_2056"/>
<evidence type="ECO:0000313" key="3">
    <source>
        <dbReference type="Proteomes" id="UP000322983"/>
    </source>
</evidence>
<sequence>MVTLALLIREVDVNSTLTYPMAYSAMREAFEFLDRKMAVNSKRMRTSISGSTLTYQAGGFREYLGYKTFVNGTFMSTLFDKNGEILSMIESDRLTQIRTGALSVLASDFTVKAYSSVGIIGLGKQGLAQIEAFHELKPGVKIDVFTRSQDRMKNALSYLQSKGIKVFPVDMKTLCKESEVVVTITRAKDPFLKLDYLNKGTHVNAMGSNIPEKSELYPEVVKSSSMIVVEDVDMALEEAGDLILSKKMGMLDENKIVTISSMISGRAKARREEGLVTLFKSVGIGLEDVAVMSSLYEEVKRKGNALELEVKGKWRRE</sequence>
<dbReference type="Gene3D" id="3.30.1780.10">
    <property type="entry name" value="ornithine cyclodeaminase, domain 1"/>
    <property type="match status" value="1"/>
</dbReference>
<protein>
    <submittedName>
        <fullName evidence="2">Alanine dehydrogenase</fullName>
    </submittedName>
</protein>
<proteinExistence type="predicted"/>
<evidence type="ECO:0000313" key="1">
    <source>
        <dbReference type="EMBL" id="BBG24722.1"/>
    </source>
</evidence>
<evidence type="ECO:0000313" key="2">
    <source>
        <dbReference type="EMBL" id="BBG27510.1"/>
    </source>
</evidence>
<keyword evidence="3" id="KW-1185">Reference proteome</keyword>
<dbReference type="InterPro" id="IPR023401">
    <property type="entry name" value="ODC_N"/>
</dbReference>
<dbReference type="SUPFAM" id="SSF51735">
    <property type="entry name" value="NAD(P)-binding Rossmann-fold domains"/>
    <property type="match status" value="1"/>
</dbReference>
<dbReference type="GO" id="GO:0005737">
    <property type="term" value="C:cytoplasm"/>
    <property type="evidence" value="ECO:0007669"/>
    <property type="project" value="TreeGrafter"/>
</dbReference>
<reference evidence="2 3" key="2">
    <citation type="journal article" date="2020" name="Int. J. Syst. Evol. Microbiol.">
        <title>Sulfuracidifex tepidarius gen. nov., sp. nov. and transfer of Sulfolobus metallicus Huber and Stetter 1992 to the genus Sulfuracidifex as Sulfuracidifex metallicus comb. nov.</title>
        <authorList>
            <person name="Itoh T."/>
            <person name="Miura T."/>
            <person name="Sakai H.D."/>
            <person name="Kato S."/>
            <person name="Ohkuma M."/>
            <person name="Takashina T."/>
        </authorList>
    </citation>
    <scope>NUCLEOTIDE SEQUENCE</scope>
    <source>
        <strain evidence="1 3">IC-006</strain>
        <strain evidence="2">IC-007</strain>
    </source>
</reference>
<dbReference type="Gene3D" id="3.40.50.720">
    <property type="entry name" value="NAD(P)-binding Rossmann-like Domain"/>
    <property type="match status" value="1"/>
</dbReference>
<dbReference type="PANTHER" id="PTHR13812:SF19">
    <property type="entry name" value="KETIMINE REDUCTASE MU-CRYSTALLIN"/>
    <property type="match status" value="1"/>
</dbReference>
<dbReference type="PANTHER" id="PTHR13812">
    <property type="entry name" value="KETIMINE REDUCTASE MU-CRYSTALLIN"/>
    <property type="match status" value="1"/>
</dbReference>
<dbReference type="Pfam" id="PF02423">
    <property type="entry name" value="OCD_Mu_crystall"/>
    <property type="match status" value="1"/>
</dbReference>
<dbReference type="EMBL" id="AP018929">
    <property type="protein sequence ID" value="BBG24722.1"/>
    <property type="molecule type" value="Genomic_DNA"/>
</dbReference>
<name>A0A510E656_9CREN</name>
<dbReference type="AlphaFoldDB" id="A0A510E656"/>
<dbReference type="Proteomes" id="UP000325030">
    <property type="component" value="Chromosome"/>
</dbReference>
<dbReference type="EMBL" id="AP018930">
    <property type="protein sequence ID" value="BBG27510.1"/>
    <property type="molecule type" value="Genomic_DNA"/>
</dbReference>
<dbReference type="InterPro" id="IPR036291">
    <property type="entry name" value="NAD(P)-bd_dom_sf"/>
</dbReference>
<dbReference type="STRING" id="1294262.GCA_001316085_01739"/>